<keyword evidence="1" id="KW-1133">Transmembrane helix</keyword>
<accession>A0A443IXF3</accession>
<dbReference type="Gene3D" id="1.20.210.10">
    <property type="entry name" value="Cytochrome c oxidase-like, subunit I domain"/>
    <property type="match status" value="1"/>
</dbReference>
<feature type="transmembrane region" description="Helical" evidence="1">
    <location>
        <begin position="5"/>
        <end position="25"/>
    </location>
</feature>
<name>A0A443IXF3_9BACI</name>
<evidence type="ECO:0000313" key="2">
    <source>
        <dbReference type="EMBL" id="RWR12843.1"/>
    </source>
</evidence>
<proteinExistence type="predicted"/>
<feature type="transmembrane region" description="Helical" evidence="1">
    <location>
        <begin position="94"/>
        <end position="117"/>
    </location>
</feature>
<keyword evidence="1" id="KW-0472">Membrane</keyword>
<dbReference type="Proteomes" id="UP000273811">
    <property type="component" value="Unassembled WGS sequence"/>
</dbReference>
<organism evidence="2 3">
    <name type="scientific">Siminovitchia fortis</name>
    <dbReference type="NCBI Taxonomy" id="254758"/>
    <lineage>
        <taxon>Bacteria</taxon>
        <taxon>Bacillati</taxon>
        <taxon>Bacillota</taxon>
        <taxon>Bacilli</taxon>
        <taxon>Bacillales</taxon>
        <taxon>Bacillaceae</taxon>
        <taxon>Siminovitchia</taxon>
    </lineage>
</organism>
<dbReference type="RefSeq" id="WP_120071243.1">
    <property type="nucleotide sequence ID" value="NZ_CP126113.1"/>
</dbReference>
<sequence>MGIKLIKIAVVYFLIGISLGLYMSVTHKFVLSTVHVHMNLLGWVSLVIAGILYLLFPHLPLTSAAKAHFWLHNIGLPIMMISIALAILEVSPVFFPIATLGGAVTVLGVFCFGYNVLKNLRAKA</sequence>
<keyword evidence="1" id="KW-0812">Transmembrane</keyword>
<feature type="transmembrane region" description="Helical" evidence="1">
    <location>
        <begin position="68"/>
        <end position="88"/>
    </location>
</feature>
<feature type="transmembrane region" description="Helical" evidence="1">
    <location>
        <begin position="37"/>
        <end position="56"/>
    </location>
</feature>
<gene>
    <name evidence="2" type="ORF">D4N35_005505</name>
</gene>
<dbReference type="AlphaFoldDB" id="A0A443IXF3"/>
<reference evidence="2" key="1">
    <citation type="submission" date="2018-12" db="EMBL/GenBank/DDBJ databases">
        <authorList>
            <person name="Sun L."/>
            <person name="Chen Z."/>
        </authorList>
    </citation>
    <scope>NUCLEOTIDE SEQUENCE [LARGE SCALE GENOMIC DNA]</scope>
    <source>
        <strain evidence="2">DSM 16012</strain>
    </source>
</reference>
<dbReference type="OrthoDB" id="9808748at2"/>
<dbReference type="EMBL" id="QYTU02000008">
    <property type="protein sequence ID" value="RWR12843.1"/>
    <property type="molecule type" value="Genomic_DNA"/>
</dbReference>
<keyword evidence="3" id="KW-1185">Reference proteome</keyword>
<dbReference type="SUPFAM" id="SSF81442">
    <property type="entry name" value="Cytochrome c oxidase subunit I-like"/>
    <property type="match status" value="1"/>
</dbReference>
<evidence type="ECO:0000256" key="1">
    <source>
        <dbReference type="SAM" id="Phobius"/>
    </source>
</evidence>
<evidence type="ECO:0000313" key="3">
    <source>
        <dbReference type="Proteomes" id="UP000273811"/>
    </source>
</evidence>
<protein>
    <submittedName>
        <fullName evidence="2">Cytochrome-c oxidase</fullName>
    </submittedName>
</protein>
<dbReference type="InterPro" id="IPR036927">
    <property type="entry name" value="Cyt_c_oxase-like_su1_sf"/>
</dbReference>
<comment type="caution">
    <text evidence="2">The sequence shown here is derived from an EMBL/GenBank/DDBJ whole genome shotgun (WGS) entry which is preliminary data.</text>
</comment>